<feature type="domain" description="M23ase beta-sheet core" evidence="1">
    <location>
        <begin position="102"/>
        <end position="196"/>
    </location>
</feature>
<sequence length="207" mass="21546">MSIGEVQARITQIESMVAAVRQTATGAAGANGEFAAQLKTAMSQTAGADKSASVTGVSNGQAMLGATLRPPSLTNRVAANDRWTLPVSGSVSSEFGPRWGTEHEGIDFAARSGTAVRAAKDGVVKKASWYGGYGKAVIIDHGDGVRTLYGHNSKLDVKPGDRVQAGQTIARVGSTGDSTGPHLHFEVQVDGKAVNPRPWLKKHGVQL</sequence>
<dbReference type="Pfam" id="PF01551">
    <property type="entry name" value="Peptidase_M23"/>
    <property type="match status" value="1"/>
</dbReference>
<dbReference type="Proteomes" id="UP001499978">
    <property type="component" value="Unassembled WGS sequence"/>
</dbReference>
<dbReference type="PANTHER" id="PTHR21666">
    <property type="entry name" value="PEPTIDASE-RELATED"/>
    <property type="match status" value="1"/>
</dbReference>
<comment type="caution">
    <text evidence="2">The sequence shown here is derived from an EMBL/GenBank/DDBJ whole genome shotgun (WGS) entry which is preliminary data.</text>
</comment>
<evidence type="ECO:0000259" key="1">
    <source>
        <dbReference type="Pfam" id="PF01551"/>
    </source>
</evidence>
<dbReference type="Gene3D" id="2.70.70.10">
    <property type="entry name" value="Glucose Permease (Domain IIA)"/>
    <property type="match status" value="1"/>
</dbReference>
<protein>
    <recommendedName>
        <fullName evidence="1">M23ase beta-sheet core domain-containing protein</fullName>
    </recommendedName>
</protein>
<dbReference type="EMBL" id="BAAARY010000017">
    <property type="protein sequence ID" value="GAA2529516.1"/>
    <property type="molecule type" value="Genomic_DNA"/>
</dbReference>
<dbReference type="InterPro" id="IPR011055">
    <property type="entry name" value="Dup_hybrid_motif"/>
</dbReference>
<dbReference type="InterPro" id="IPR050570">
    <property type="entry name" value="Cell_wall_metabolism_enzyme"/>
</dbReference>
<name>A0ABP6B278_9ACTN</name>
<dbReference type="InterPro" id="IPR016047">
    <property type="entry name" value="M23ase_b-sheet_dom"/>
</dbReference>
<evidence type="ECO:0000313" key="3">
    <source>
        <dbReference type="Proteomes" id="UP001499978"/>
    </source>
</evidence>
<organism evidence="2 3">
    <name type="scientific">Pilimelia columellifera subsp. columellifera</name>
    <dbReference type="NCBI Taxonomy" id="706583"/>
    <lineage>
        <taxon>Bacteria</taxon>
        <taxon>Bacillati</taxon>
        <taxon>Actinomycetota</taxon>
        <taxon>Actinomycetes</taxon>
        <taxon>Micromonosporales</taxon>
        <taxon>Micromonosporaceae</taxon>
        <taxon>Pilimelia</taxon>
    </lineage>
</organism>
<dbReference type="RefSeq" id="WP_344173719.1">
    <property type="nucleotide sequence ID" value="NZ_BAAARY010000017.1"/>
</dbReference>
<accession>A0ABP6B278</accession>
<reference evidence="3" key="1">
    <citation type="journal article" date="2019" name="Int. J. Syst. Evol. Microbiol.">
        <title>The Global Catalogue of Microorganisms (GCM) 10K type strain sequencing project: providing services to taxonomists for standard genome sequencing and annotation.</title>
        <authorList>
            <consortium name="The Broad Institute Genomics Platform"/>
            <consortium name="The Broad Institute Genome Sequencing Center for Infectious Disease"/>
            <person name="Wu L."/>
            <person name="Ma J."/>
        </authorList>
    </citation>
    <scope>NUCLEOTIDE SEQUENCE [LARGE SCALE GENOMIC DNA]</scope>
    <source>
        <strain evidence="3">JCM 3367</strain>
    </source>
</reference>
<dbReference type="PANTHER" id="PTHR21666:SF270">
    <property type="entry name" value="MUREIN HYDROLASE ACTIVATOR ENVC"/>
    <property type="match status" value="1"/>
</dbReference>
<evidence type="ECO:0000313" key="2">
    <source>
        <dbReference type="EMBL" id="GAA2529516.1"/>
    </source>
</evidence>
<proteinExistence type="predicted"/>
<gene>
    <name evidence="2" type="ORF">GCM10010201_30930</name>
</gene>
<keyword evidence="3" id="KW-1185">Reference proteome</keyword>
<dbReference type="CDD" id="cd12797">
    <property type="entry name" value="M23_peptidase"/>
    <property type="match status" value="1"/>
</dbReference>
<dbReference type="SUPFAM" id="SSF51261">
    <property type="entry name" value="Duplicated hybrid motif"/>
    <property type="match status" value="1"/>
</dbReference>